<dbReference type="EnsemblMetazoa" id="AFAF014840-RA">
    <property type="protein sequence ID" value="AFAF014840-PA"/>
    <property type="gene ID" value="AFAF014840"/>
</dbReference>
<evidence type="ECO:0000259" key="5">
    <source>
        <dbReference type="Pfam" id="PF03015"/>
    </source>
</evidence>
<dbReference type="GO" id="GO:0005777">
    <property type="term" value="C:peroxisome"/>
    <property type="evidence" value="ECO:0007669"/>
    <property type="project" value="TreeGrafter"/>
</dbReference>
<keyword evidence="4" id="KW-1133">Transmembrane helix</keyword>
<comment type="catalytic activity">
    <reaction evidence="4">
        <text>a long-chain fatty acyl-CoA + 2 NADPH + 2 H(+) = a long-chain primary fatty alcohol + 2 NADP(+) + CoA</text>
        <dbReference type="Rhea" id="RHEA:52716"/>
        <dbReference type="ChEBI" id="CHEBI:15378"/>
        <dbReference type="ChEBI" id="CHEBI:57287"/>
        <dbReference type="ChEBI" id="CHEBI:57783"/>
        <dbReference type="ChEBI" id="CHEBI:58349"/>
        <dbReference type="ChEBI" id="CHEBI:77396"/>
        <dbReference type="ChEBI" id="CHEBI:83139"/>
        <dbReference type="EC" id="1.2.1.84"/>
    </reaction>
</comment>
<comment type="function">
    <text evidence="4">Catalyzes the reduction of fatty acyl-CoA to fatty alcohols.</text>
</comment>
<dbReference type="AlphaFoldDB" id="A0A182QQH1"/>
<dbReference type="CDD" id="cd05236">
    <property type="entry name" value="FAR-N_SDR_e"/>
    <property type="match status" value="1"/>
</dbReference>
<feature type="domain" description="Thioester reductase (TE)" evidence="6">
    <location>
        <begin position="22"/>
        <end position="291"/>
    </location>
</feature>
<keyword evidence="4" id="KW-0812">Transmembrane</keyword>
<keyword evidence="4" id="KW-0472">Membrane</keyword>
<dbReference type="PANTHER" id="PTHR11011:SF24">
    <property type="entry name" value="FATTY ACYL-COA REDUCTASE"/>
    <property type="match status" value="1"/>
</dbReference>
<dbReference type="EC" id="1.2.1.84" evidence="4"/>
<dbReference type="GO" id="GO:0080019">
    <property type="term" value="F:alcohol-forming very long-chain fatty acyl-CoA reductase activity"/>
    <property type="evidence" value="ECO:0007669"/>
    <property type="project" value="InterPro"/>
</dbReference>
<feature type="domain" description="Fatty acyl-CoA reductase C-terminal" evidence="5">
    <location>
        <begin position="368"/>
        <end position="459"/>
    </location>
</feature>
<evidence type="ECO:0000256" key="1">
    <source>
        <dbReference type="ARBA" id="ARBA00005928"/>
    </source>
</evidence>
<keyword evidence="2 4" id="KW-0444">Lipid biosynthesis</keyword>
<name>A0A182QQH1_9DIPT</name>
<feature type="transmembrane region" description="Helical" evidence="4">
    <location>
        <begin position="362"/>
        <end position="383"/>
    </location>
</feature>
<evidence type="ECO:0000256" key="2">
    <source>
        <dbReference type="ARBA" id="ARBA00022516"/>
    </source>
</evidence>
<sequence length="476" mass="54321">MATQSGCYESVTDFYANTDVFLTGGTGFLGKVLIEKLLRSCPDIGRLFVLMRNKRGKSIETRVTELFDCPLFDRLKEENQSAIGKIVPIYGDIAQPRLGMCEEDIQRLSNVSVAFHLAASVRFDDPLRDAIKANICSTQELFEILKSTATKLRAVVHVSTAYSNPENRYVEEKLYPPKFDWKKITQAADRYDTETLDAIAKKLSSNSPNTYTFTKGLAEQVCNDYSSELPLAIVRPSVVLFSIDEPICGWVDNFNGPTGMLISAGIGITRTGYLPPRNRINIIPVDVVVKMVILAAWKRGTIERAVGPKHLPIYNSAVSYQQSLEYQEMLVRAKDYLFHVPFSRMIWVPRGFPTDSKALYCIMLLFTMLLPCYLLDLLIRLVGYKPFLMKLQSRIYSSEVALRYFTWHEWTFETKQANNLPCLLDEKDRTIFGWEMPDSLTGKYLENAYIPIRRYLMKDPDETIPQAKRKLARRGL</sequence>
<comment type="similarity">
    <text evidence="1 4">Belongs to the fatty acyl-CoA reductase family.</text>
</comment>
<dbReference type="Pfam" id="PF07993">
    <property type="entry name" value="NAD_binding_4"/>
    <property type="match status" value="1"/>
</dbReference>
<dbReference type="InterPro" id="IPR013120">
    <property type="entry name" value="FAR_NAD-bd"/>
</dbReference>
<dbReference type="PANTHER" id="PTHR11011">
    <property type="entry name" value="MALE STERILITY PROTEIN 2-RELATED"/>
    <property type="match status" value="1"/>
</dbReference>
<dbReference type="InterPro" id="IPR033640">
    <property type="entry name" value="FAR_C"/>
</dbReference>
<reference evidence="8" key="1">
    <citation type="submission" date="2014-01" db="EMBL/GenBank/DDBJ databases">
        <title>The Genome Sequence of Anopheles farauti FAR1 (V2).</title>
        <authorList>
            <consortium name="The Broad Institute Genomics Platform"/>
            <person name="Neafsey D.E."/>
            <person name="Besansky N."/>
            <person name="Howell P."/>
            <person name="Walton C."/>
            <person name="Young S.K."/>
            <person name="Zeng Q."/>
            <person name="Gargeya S."/>
            <person name="Fitzgerald M."/>
            <person name="Haas B."/>
            <person name="Abouelleil A."/>
            <person name="Allen A.W."/>
            <person name="Alvarado L."/>
            <person name="Arachchi H.M."/>
            <person name="Berlin A.M."/>
            <person name="Chapman S.B."/>
            <person name="Gainer-Dewar J."/>
            <person name="Goldberg J."/>
            <person name="Griggs A."/>
            <person name="Gujja S."/>
            <person name="Hansen M."/>
            <person name="Howarth C."/>
            <person name="Imamovic A."/>
            <person name="Ireland A."/>
            <person name="Larimer J."/>
            <person name="McCowan C."/>
            <person name="Murphy C."/>
            <person name="Pearson M."/>
            <person name="Poon T.W."/>
            <person name="Priest M."/>
            <person name="Roberts A."/>
            <person name="Saif S."/>
            <person name="Shea T."/>
            <person name="Sisk P."/>
            <person name="Sykes S."/>
            <person name="Wortman J."/>
            <person name="Nusbaum C."/>
            <person name="Birren B."/>
        </authorList>
    </citation>
    <scope>NUCLEOTIDE SEQUENCE [LARGE SCALE GENOMIC DNA]</scope>
    <source>
        <strain evidence="8">FAR1</strain>
    </source>
</reference>
<dbReference type="VEuPathDB" id="VectorBase:AFAF014840"/>
<keyword evidence="4" id="KW-0560">Oxidoreductase</keyword>
<dbReference type="SUPFAM" id="SSF51735">
    <property type="entry name" value="NAD(P)-binding Rossmann-fold domains"/>
    <property type="match status" value="1"/>
</dbReference>
<dbReference type="EMBL" id="AXCN02001909">
    <property type="status" value="NOT_ANNOTATED_CDS"/>
    <property type="molecule type" value="Genomic_DNA"/>
</dbReference>
<keyword evidence="4" id="KW-0521">NADP</keyword>
<keyword evidence="8" id="KW-1185">Reference proteome</keyword>
<dbReference type="Proteomes" id="UP000075886">
    <property type="component" value="Unassembled WGS sequence"/>
</dbReference>
<evidence type="ECO:0000313" key="8">
    <source>
        <dbReference type="Proteomes" id="UP000075886"/>
    </source>
</evidence>
<protein>
    <recommendedName>
        <fullName evidence="4">Fatty acyl-CoA reductase</fullName>
        <ecNumber evidence="4">1.2.1.84</ecNumber>
    </recommendedName>
</protein>
<dbReference type="GO" id="GO:0102965">
    <property type="term" value="F:alcohol-forming long-chain fatty acyl-CoA reductase activity"/>
    <property type="evidence" value="ECO:0007669"/>
    <property type="project" value="UniProtKB-EC"/>
</dbReference>
<dbReference type="Gene3D" id="3.40.50.720">
    <property type="entry name" value="NAD(P)-binding Rossmann-like Domain"/>
    <property type="match status" value="1"/>
</dbReference>
<reference evidence="7" key="2">
    <citation type="submission" date="2020-05" db="UniProtKB">
        <authorList>
            <consortium name="EnsemblMetazoa"/>
        </authorList>
    </citation>
    <scope>IDENTIFICATION</scope>
    <source>
        <strain evidence="7">FAR1</strain>
    </source>
</reference>
<evidence type="ECO:0000256" key="4">
    <source>
        <dbReference type="RuleBase" id="RU363097"/>
    </source>
</evidence>
<dbReference type="GO" id="GO:0035336">
    <property type="term" value="P:long-chain fatty-acyl-CoA metabolic process"/>
    <property type="evidence" value="ECO:0007669"/>
    <property type="project" value="TreeGrafter"/>
</dbReference>
<evidence type="ECO:0000259" key="6">
    <source>
        <dbReference type="Pfam" id="PF07993"/>
    </source>
</evidence>
<dbReference type="Pfam" id="PF03015">
    <property type="entry name" value="Sterile"/>
    <property type="match status" value="1"/>
</dbReference>
<dbReference type="InterPro" id="IPR026055">
    <property type="entry name" value="FAR"/>
</dbReference>
<dbReference type="InterPro" id="IPR036291">
    <property type="entry name" value="NAD(P)-bd_dom_sf"/>
</dbReference>
<dbReference type="FunFam" id="3.40.50.720:FF:000980">
    <property type="entry name" value="Fatty acyl-CoA reductase"/>
    <property type="match status" value="1"/>
</dbReference>
<dbReference type="CDD" id="cd09071">
    <property type="entry name" value="FAR_C"/>
    <property type="match status" value="1"/>
</dbReference>
<evidence type="ECO:0000256" key="3">
    <source>
        <dbReference type="ARBA" id="ARBA00023098"/>
    </source>
</evidence>
<accession>A0A182QQH1</accession>
<proteinExistence type="inferred from homology"/>
<keyword evidence="3 4" id="KW-0443">Lipid metabolism</keyword>
<evidence type="ECO:0000313" key="7">
    <source>
        <dbReference type="EnsemblMetazoa" id="AFAF014840-PA"/>
    </source>
</evidence>
<organism evidence="7 8">
    <name type="scientific">Anopheles farauti</name>
    <dbReference type="NCBI Taxonomy" id="69004"/>
    <lineage>
        <taxon>Eukaryota</taxon>
        <taxon>Metazoa</taxon>
        <taxon>Ecdysozoa</taxon>
        <taxon>Arthropoda</taxon>
        <taxon>Hexapoda</taxon>
        <taxon>Insecta</taxon>
        <taxon>Pterygota</taxon>
        <taxon>Neoptera</taxon>
        <taxon>Endopterygota</taxon>
        <taxon>Diptera</taxon>
        <taxon>Nematocera</taxon>
        <taxon>Culicoidea</taxon>
        <taxon>Culicidae</taxon>
        <taxon>Anophelinae</taxon>
        <taxon>Anopheles</taxon>
    </lineage>
</organism>
<dbReference type="STRING" id="69004.A0A182QQH1"/>